<organism evidence="6 7">
    <name type="scientific">Isobaculum melis</name>
    <dbReference type="NCBI Taxonomy" id="142588"/>
    <lineage>
        <taxon>Bacteria</taxon>
        <taxon>Bacillati</taxon>
        <taxon>Bacillota</taxon>
        <taxon>Bacilli</taxon>
        <taxon>Lactobacillales</taxon>
        <taxon>Carnobacteriaceae</taxon>
        <taxon>Isobaculum</taxon>
    </lineage>
</organism>
<keyword evidence="6" id="KW-0418">Kinase</keyword>
<keyword evidence="7" id="KW-1185">Reference proteome</keyword>
<dbReference type="Pfam" id="PF00027">
    <property type="entry name" value="cNMP_binding"/>
    <property type="match status" value="1"/>
</dbReference>
<dbReference type="InterPro" id="IPR000595">
    <property type="entry name" value="cNMP-bd_dom"/>
</dbReference>
<keyword evidence="1" id="KW-0805">Transcription regulation</keyword>
<dbReference type="InterPro" id="IPR014710">
    <property type="entry name" value="RmlC-like_jellyroll"/>
</dbReference>
<dbReference type="PROSITE" id="PS50042">
    <property type="entry name" value="CNMP_BINDING_3"/>
    <property type="match status" value="1"/>
</dbReference>
<keyword evidence="6" id="KW-0808">Transferase</keyword>
<dbReference type="PROSITE" id="PS51063">
    <property type="entry name" value="HTH_CRP_2"/>
    <property type="match status" value="1"/>
</dbReference>
<evidence type="ECO:0000259" key="4">
    <source>
        <dbReference type="PROSITE" id="PS50042"/>
    </source>
</evidence>
<dbReference type="InterPro" id="IPR012318">
    <property type="entry name" value="HTH_CRP"/>
</dbReference>
<dbReference type="CDD" id="cd00038">
    <property type="entry name" value="CAP_ED"/>
    <property type="match status" value="1"/>
</dbReference>
<dbReference type="GO" id="GO:0016301">
    <property type="term" value="F:kinase activity"/>
    <property type="evidence" value="ECO:0007669"/>
    <property type="project" value="UniProtKB-KW"/>
</dbReference>
<evidence type="ECO:0000256" key="1">
    <source>
        <dbReference type="ARBA" id="ARBA00023015"/>
    </source>
</evidence>
<dbReference type="Gene3D" id="2.60.120.10">
    <property type="entry name" value="Jelly Rolls"/>
    <property type="match status" value="1"/>
</dbReference>
<reference evidence="6 7" key="1">
    <citation type="submission" date="2016-10" db="EMBL/GenBank/DDBJ databases">
        <authorList>
            <person name="de Groot N.N."/>
        </authorList>
    </citation>
    <scope>NUCLEOTIDE SEQUENCE [LARGE SCALE GENOMIC DNA]</scope>
    <source>
        <strain evidence="6 7">DSM 13760</strain>
    </source>
</reference>
<dbReference type="InterPro" id="IPR036390">
    <property type="entry name" value="WH_DNA-bd_sf"/>
</dbReference>
<dbReference type="EMBL" id="FOHA01000009">
    <property type="protein sequence ID" value="SER89115.1"/>
    <property type="molecule type" value="Genomic_DNA"/>
</dbReference>
<keyword evidence="3" id="KW-0804">Transcription</keyword>
<dbReference type="GO" id="GO:0006355">
    <property type="term" value="P:regulation of DNA-templated transcription"/>
    <property type="evidence" value="ECO:0007669"/>
    <property type="project" value="InterPro"/>
</dbReference>
<keyword evidence="2" id="KW-0238">DNA-binding</keyword>
<evidence type="ECO:0000256" key="3">
    <source>
        <dbReference type="ARBA" id="ARBA00023163"/>
    </source>
</evidence>
<dbReference type="InterPro" id="IPR018490">
    <property type="entry name" value="cNMP-bd_dom_sf"/>
</dbReference>
<evidence type="ECO:0000256" key="2">
    <source>
        <dbReference type="ARBA" id="ARBA00023125"/>
    </source>
</evidence>
<dbReference type="RefSeq" id="WP_092652304.1">
    <property type="nucleotide sequence ID" value="NZ_FOHA01000009.1"/>
</dbReference>
<evidence type="ECO:0000313" key="7">
    <source>
        <dbReference type="Proteomes" id="UP000198948"/>
    </source>
</evidence>
<gene>
    <name evidence="6" type="ORF">SAMN04488559_10986</name>
</gene>
<dbReference type="SUPFAM" id="SSF51206">
    <property type="entry name" value="cAMP-binding domain-like"/>
    <property type="match status" value="1"/>
</dbReference>
<dbReference type="SUPFAM" id="SSF46785">
    <property type="entry name" value="Winged helix' DNA-binding domain"/>
    <property type="match status" value="1"/>
</dbReference>
<proteinExistence type="predicted"/>
<feature type="domain" description="HTH crp-type" evidence="5">
    <location>
        <begin position="149"/>
        <end position="222"/>
    </location>
</feature>
<dbReference type="Proteomes" id="UP000198948">
    <property type="component" value="Unassembled WGS sequence"/>
</dbReference>
<name>A0A1H9SW31_9LACT</name>
<protein>
    <submittedName>
        <fullName evidence="6">cAMP-binding domain of CRP or a regulatory subunit of cAMP-dependent protein kinases</fullName>
    </submittedName>
</protein>
<evidence type="ECO:0000259" key="5">
    <source>
        <dbReference type="PROSITE" id="PS51063"/>
    </source>
</evidence>
<dbReference type="GO" id="GO:0003677">
    <property type="term" value="F:DNA binding"/>
    <property type="evidence" value="ECO:0007669"/>
    <property type="project" value="UniProtKB-KW"/>
</dbReference>
<evidence type="ECO:0000313" key="6">
    <source>
        <dbReference type="EMBL" id="SER89115.1"/>
    </source>
</evidence>
<accession>A0A1H9SW31</accession>
<sequence length="222" mass="25338">MDISHSKKANVEAIITFLKQVPSYEDYIQYRSIKKNTSLFRQESKKKTVFVMLTGYLAVEVHQEGEKNQITTFVTPADFVGIHAFSKEVHHDDGKEVIINALTDAEILVIDKEFLLTALSMHPTLNDILLGIIAEIFQRHYAIMNIVAKKPTERLKEALLFLGEELGEKKGENILLPTFLSQGILAKFCRTSQGNISKEFKRLQEEGFIKNSKKPLIFKNIR</sequence>
<dbReference type="OrthoDB" id="2365247at2"/>
<feature type="domain" description="Cyclic nucleotide-binding" evidence="4">
    <location>
        <begin position="26"/>
        <end position="119"/>
    </location>
</feature>
<dbReference type="STRING" id="142588.SAMN04488559_10986"/>
<dbReference type="AlphaFoldDB" id="A0A1H9SW31"/>